<dbReference type="InterPro" id="IPR010985">
    <property type="entry name" value="Ribbon_hlx_hlx"/>
</dbReference>
<keyword evidence="2" id="KW-1185">Reference proteome</keyword>
<dbReference type="Proteomes" id="UP000198571">
    <property type="component" value="Unassembled WGS sequence"/>
</dbReference>
<proteinExistence type="predicted"/>
<dbReference type="STRING" id="1601833.SAMN05518684_106186"/>
<evidence type="ECO:0000313" key="2">
    <source>
        <dbReference type="Proteomes" id="UP000198571"/>
    </source>
</evidence>
<evidence type="ECO:0000313" key="1">
    <source>
        <dbReference type="EMBL" id="SES02467.1"/>
    </source>
</evidence>
<dbReference type="EMBL" id="FOGT01000006">
    <property type="protein sequence ID" value="SES02467.1"/>
    <property type="molecule type" value="Genomic_DNA"/>
</dbReference>
<reference evidence="2" key="1">
    <citation type="submission" date="2016-10" db="EMBL/GenBank/DDBJ databases">
        <authorList>
            <person name="Varghese N."/>
            <person name="Submissions S."/>
        </authorList>
    </citation>
    <scope>NUCLEOTIDE SEQUENCE [LARGE SCALE GENOMIC DNA]</scope>
    <source>
        <strain evidence="2">S9</strain>
    </source>
</reference>
<dbReference type="RefSeq" id="WP_177174263.1">
    <property type="nucleotide sequence ID" value="NZ_FOGT01000006.1"/>
</dbReference>
<dbReference type="SUPFAM" id="SSF47598">
    <property type="entry name" value="Ribbon-helix-helix"/>
    <property type="match status" value="1"/>
</dbReference>
<accession>A0A1H9TZY1</accession>
<dbReference type="AlphaFoldDB" id="A0A1H9TZY1"/>
<gene>
    <name evidence="1" type="ORF">SAMN05518684_106186</name>
</gene>
<dbReference type="CDD" id="cd22231">
    <property type="entry name" value="RHH_NikR_HicB-like"/>
    <property type="match status" value="1"/>
</dbReference>
<dbReference type="InterPro" id="IPR013321">
    <property type="entry name" value="Arc_rbn_hlx_hlx"/>
</dbReference>
<sequence>MAVDKEKHTQILVTFPKDMVSDIEEHWHEHKFKNRNEAIRDLVQKGLQKEPSE</sequence>
<organism evidence="1 2">
    <name type="scientific">Salipaludibacillus aurantiacus</name>
    <dbReference type="NCBI Taxonomy" id="1601833"/>
    <lineage>
        <taxon>Bacteria</taxon>
        <taxon>Bacillati</taxon>
        <taxon>Bacillota</taxon>
        <taxon>Bacilli</taxon>
        <taxon>Bacillales</taxon>
        <taxon>Bacillaceae</taxon>
    </lineage>
</organism>
<protein>
    <submittedName>
        <fullName evidence="1">Uncharacterized protein</fullName>
    </submittedName>
</protein>
<dbReference type="GO" id="GO:0006355">
    <property type="term" value="P:regulation of DNA-templated transcription"/>
    <property type="evidence" value="ECO:0007669"/>
    <property type="project" value="InterPro"/>
</dbReference>
<name>A0A1H9TZY1_9BACI</name>
<dbReference type="Gene3D" id="1.10.1220.10">
    <property type="entry name" value="Met repressor-like"/>
    <property type="match status" value="1"/>
</dbReference>